<protein>
    <submittedName>
        <fullName evidence="2">Uncharacterized protein</fullName>
    </submittedName>
</protein>
<organism evidence="2 3">
    <name type="scientific">Lactuca saligna</name>
    <name type="common">Willowleaf lettuce</name>
    <dbReference type="NCBI Taxonomy" id="75948"/>
    <lineage>
        <taxon>Eukaryota</taxon>
        <taxon>Viridiplantae</taxon>
        <taxon>Streptophyta</taxon>
        <taxon>Embryophyta</taxon>
        <taxon>Tracheophyta</taxon>
        <taxon>Spermatophyta</taxon>
        <taxon>Magnoliopsida</taxon>
        <taxon>eudicotyledons</taxon>
        <taxon>Gunneridae</taxon>
        <taxon>Pentapetalae</taxon>
        <taxon>asterids</taxon>
        <taxon>campanulids</taxon>
        <taxon>Asterales</taxon>
        <taxon>Asteraceae</taxon>
        <taxon>Cichorioideae</taxon>
        <taxon>Cichorieae</taxon>
        <taxon>Lactucinae</taxon>
        <taxon>Lactuca</taxon>
    </lineage>
</organism>
<name>A0AA35ZWQ3_LACSI</name>
<accession>A0AA35ZWQ3</accession>
<evidence type="ECO:0000313" key="3">
    <source>
        <dbReference type="Proteomes" id="UP001177003"/>
    </source>
</evidence>
<reference evidence="2" key="1">
    <citation type="submission" date="2023-04" db="EMBL/GenBank/DDBJ databases">
        <authorList>
            <person name="Vijverberg K."/>
            <person name="Xiong W."/>
            <person name="Schranz E."/>
        </authorList>
    </citation>
    <scope>NUCLEOTIDE SEQUENCE</scope>
</reference>
<gene>
    <name evidence="2" type="ORF">LSALG_LOCUS38979</name>
</gene>
<dbReference type="Proteomes" id="UP001177003">
    <property type="component" value="Chromosome 8"/>
</dbReference>
<keyword evidence="3" id="KW-1185">Reference proteome</keyword>
<dbReference type="AlphaFoldDB" id="A0AA35ZWQ3"/>
<dbReference type="EMBL" id="OX465084">
    <property type="protein sequence ID" value="CAI9300329.1"/>
    <property type="molecule type" value="Genomic_DNA"/>
</dbReference>
<feature type="region of interest" description="Disordered" evidence="1">
    <location>
        <begin position="35"/>
        <end position="57"/>
    </location>
</feature>
<evidence type="ECO:0000313" key="2">
    <source>
        <dbReference type="EMBL" id="CAI9300329.1"/>
    </source>
</evidence>
<sequence length="166" mass="18967">MIVEIKNERFTMLLGKTNDLLVHLGVAVRHQKDAEHDGIEPMNAPETELPKSSSALKIGTPNESQLDVDVDLIEAKLDNGVKTSDLLEGQRQYNLVIHSIQEKVMFFSHPKMLFILIFVKDMKTLFILIIENNPCNRHNLKVIELWLLRGCLDCGNFEGAQWNWNS</sequence>
<proteinExistence type="predicted"/>
<evidence type="ECO:0000256" key="1">
    <source>
        <dbReference type="SAM" id="MobiDB-lite"/>
    </source>
</evidence>